<name>A0A6G0X6A8_9STRA</name>
<evidence type="ECO:0000313" key="1">
    <source>
        <dbReference type="EMBL" id="KAF0735489.1"/>
    </source>
</evidence>
<dbReference type="Proteomes" id="UP000481153">
    <property type="component" value="Unassembled WGS sequence"/>
</dbReference>
<reference evidence="1 2" key="1">
    <citation type="submission" date="2019-07" db="EMBL/GenBank/DDBJ databases">
        <title>Genomics analysis of Aphanomyces spp. identifies a new class of oomycete effector associated with host adaptation.</title>
        <authorList>
            <person name="Gaulin E."/>
        </authorList>
    </citation>
    <scope>NUCLEOTIDE SEQUENCE [LARGE SCALE GENOMIC DNA]</scope>
    <source>
        <strain evidence="1 2">ATCC 201684</strain>
    </source>
</reference>
<sequence length="98" mass="11158">MVRGCDFVTCTRTSRVICGITTVRSLHTAIYTKYGHTMSSRMGNLIHTIHQTVKMVLSSIMSFQVKMWLHHSRTTMISSKEFCLQARNSGHPVTAHLY</sequence>
<gene>
    <name evidence="1" type="ORF">Ae201684_008056</name>
</gene>
<dbReference type="EMBL" id="VJMJ01000096">
    <property type="protein sequence ID" value="KAF0735489.1"/>
    <property type="molecule type" value="Genomic_DNA"/>
</dbReference>
<accession>A0A6G0X6A8</accession>
<organism evidence="1 2">
    <name type="scientific">Aphanomyces euteiches</name>
    <dbReference type="NCBI Taxonomy" id="100861"/>
    <lineage>
        <taxon>Eukaryota</taxon>
        <taxon>Sar</taxon>
        <taxon>Stramenopiles</taxon>
        <taxon>Oomycota</taxon>
        <taxon>Saprolegniomycetes</taxon>
        <taxon>Saprolegniales</taxon>
        <taxon>Verrucalvaceae</taxon>
        <taxon>Aphanomyces</taxon>
    </lineage>
</organism>
<dbReference type="AlphaFoldDB" id="A0A6G0X6A8"/>
<proteinExistence type="predicted"/>
<protein>
    <submittedName>
        <fullName evidence="1">Uncharacterized protein</fullName>
    </submittedName>
</protein>
<comment type="caution">
    <text evidence="1">The sequence shown here is derived from an EMBL/GenBank/DDBJ whole genome shotgun (WGS) entry which is preliminary data.</text>
</comment>
<evidence type="ECO:0000313" key="2">
    <source>
        <dbReference type="Proteomes" id="UP000481153"/>
    </source>
</evidence>
<keyword evidence="2" id="KW-1185">Reference proteome</keyword>